<accession>A0ABT1SHT3</accession>
<dbReference type="SUPFAM" id="SSF52540">
    <property type="entry name" value="P-loop containing nucleoside triphosphate hydrolases"/>
    <property type="match status" value="1"/>
</dbReference>
<dbReference type="CDD" id="cd03112">
    <property type="entry name" value="CobW-like"/>
    <property type="match status" value="1"/>
</dbReference>
<dbReference type="Gene3D" id="3.40.50.300">
    <property type="entry name" value="P-loop containing nucleotide triphosphate hydrolases"/>
    <property type="match status" value="1"/>
</dbReference>
<dbReference type="PANTHER" id="PTHR13748:SF62">
    <property type="entry name" value="COBW DOMAIN-CONTAINING PROTEIN"/>
    <property type="match status" value="1"/>
</dbReference>
<reference evidence="2 3" key="1">
    <citation type="submission" date="2022-06" db="EMBL/GenBank/DDBJ databases">
        <title>Isolation of gut microbiota from human fecal samples.</title>
        <authorList>
            <person name="Pamer E.G."/>
            <person name="Barat B."/>
            <person name="Waligurski E."/>
            <person name="Medina S."/>
            <person name="Paddock L."/>
            <person name="Mostad J."/>
        </authorList>
    </citation>
    <scope>NUCLEOTIDE SEQUENCE [LARGE SCALE GENOMIC DNA]</scope>
    <source>
        <strain evidence="2 3">DFI.6.1</strain>
    </source>
</reference>
<dbReference type="InterPro" id="IPR003495">
    <property type="entry name" value="CobW/HypB/UreG_nucleotide-bd"/>
</dbReference>
<dbReference type="Pfam" id="PF02492">
    <property type="entry name" value="cobW"/>
    <property type="match status" value="1"/>
</dbReference>
<evidence type="ECO:0000313" key="2">
    <source>
        <dbReference type="EMBL" id="MCQ5120675.1"/>
    </source>
</evidence>
<evidence type="ECO:0000259" key="1">
    <source>
        <dbReference type="Pfam" id="PF02492"/>
    </source>
</evidence>
<sequence length="319" mass="36178">MTAVTIISGFLGAGKTTLIREFMKKLYAKEQIVLIENEFGEIGIDAAFLENTGIAIKEINSGCICCSLVGDFKTALLQVLEQFHPDRIIIEPSGVGKLSDVLKAVKEADARLLIDKALCVVDVKKGKLYARNFGEFFRDQIEYADGVLLSRTQYASAEEISEAVMVVRGICEETAICTTPWEELDQRAWQNLFAHFKRKQYHHFSQEEEAHARHHHAHDEKHHHHHADKVFASFARETIKLYTKEEVKHIAQELAEQESYGTLLRAKGILLGEKEAYQFDVTPHEYEVRCIAAQKQGRYCVIGAKLNEDALRKLFEEGS</sequence>
<feature type="domain" description="CobW/HypB/UreG nucleotide-binding" evidence="1">
    <location>
        <begin position="4"/>
        <end position="168"/>
    </location>
</feature>
<keyword evidence="3" id="KW-1185">Reference proteome</keyword>
<dbReference type="InterPro" id="IPR036627">
    <property type="entry name" value="CobW-likC_sf"/>
</dbReference>
<gene>
    <name evidence="2" type="ORF">NE663_00165</name>
</gene>
<dbReference type="RefSeq" id="WP_256197199.1">
    <property type="nucleotide sequence ID" value="NZ_JANGCH010000001.1"/>
</dbReference>
<protein>
    <submittedName>
        <fullName evidence="2">GTP-binding protein</fullName>
    </submittedName>
</protein>
<proteinExistence type="predicted"/>
<dbReference type="InterPro" id="IPR051316">
    <property type="entry name" value="Zinc-reg_GTPase_activator"/>
</dbReference>
<dbReference type="EMBL" id="JANGCH010000001">
    <property type="protein sequence ID" value="MCQ5120675.1"/>
    <property type="molecule type" value="Genomic_DNA"/>
</dbReference>
<dbReference type="Proteomes" id="UP001524435">
    <property type="component" value="Unassembled WGS sequence"/>
</dbReference>
<dbReference type="Gene3D" id="3.30.1220.10">
    <property type="entry name" value="CobW-like, C-terminal domain"/>
    <property type="match status" value="1"/>
</dbReference>
<dbReference type="InterPro" id="IPR027417">
    <property type="entry name" value="P-loop_NTPase"/>
</dbReference>
<evidence type="ECO:0000313" key="3">
    <source>
        <dbReference type="Proteomes" id="UP001524435"/>
    </source>
</evidence>
<organism evidence="2 3">
    <name type="scientific">Massilicoli timonensis</name>
    <dbReference type="NCBI Taxonomy" id="2015901"/>
    <lineage>
        <taxon>Bacteria</taxon>
        <taxon>Bacillati</taxon>
        <taxon>Bacillota</taxon>
        <taxon>Erysipelotrichia</taxon>
        <taxon>Erysipelotrichales</taxon>
        <taxon>Erysipelotrichaceae</taxon>
        <taxon>Massilicoli</taxon>
    </lineage>
</organism>
<name>A0ABT1SHT3_9FIRM</name>
<comment type="caution">
    <text evidence="2">The sequence shown here is derived from an EMBL/GenBank/DDBJ whole genome shotgun (WGS) entry which is preliminary data.</text>
</comment>
<dbReference type="PANTHER" id="PTHR13748">
    <property type="entry name" value="COBW-RELATED"/>
    <property type="match status" value="1"/>
</dbReference>